<feature type="domain" description="Nuclear receptor" evidence="13">
    <location>
        <begin position="272"/>
        <end position="347"/>
    </location>
</feature>
<evidence type="ECO:0000256" key="1">
    <source>
        <dbReference type="ARBA" id="ARBA00004123"/>
    </source>
</evidence>
<gene>
    <name evidence="16" type="primary">LOC113792198</name>
</gene>
<dbReference type="Pfam" id="PF00105">
    <property type="entry name" value="zf-C4"/>
    <property type="match status" value="1"/>
</dbReference>
<keyword evidence="9 11" id="KW-0675">Receptor</keyword>
<evidence type="ECO:0000256" key="7">
    <source>
        <dbReference type="ARBA" id="ARBA00023125"/>
    </source>
</evidence>
<feature type="region of interest" description="Disordered" evidence="12">
    <location>
        <begin position="351"/>
        <end position="374"/>
    </location>
</feature>
<dbReference type="InterPro" id="IPR001723">
    <property type="entry name" value="Nuclear_hrmn_rcpt"/>
</dbReference>
<evidence type="ECO:0000256" key="6">
    <source>
        <dbReference type="ARBA" id="ARBA00023015"/>
    </source>
</evidence>
<dbReference type="PROSITE" id="PS51843">
    <property type="entry name" value="NR_LBD"/>
    <property type="match status" value="1"/>
</dbReference>
<feature type="region of interest" description="Disordered" evidence="12">
    <location>
        <begin position="185"/>
        <end position="219"/>
    </location>
</feature>
<dbReference type="Proteomes" id="UP000515146">
    <property type="component" value="Unplaced"/>
</dbReference>
<evidence type="ECO:0000256" key="4">
    <source>
        <dbReference type="ARBA" id="ARBA00022833"/>
    </source>
</evidence>
<dbReference type="CDD" id="cd07170">
    <property type="entry name" value="NR_DBD_ERR"/>
    <property type="match status" value="1"/>
</dbReference>
<dbReference type="PROSITE" id="PS00031">
    <property type="entry name" value="NUCLEAR_REC_DBD_1"/>
    <property type="match status" value="1"/>
</dbReference>
<dbReference type="GO" id="GO:0005634">
    <property type="term" value="C:nucleus"/>
    <property type="evidence" value="ECO:0007669"/>
    <property type="project" value="UniProtKB-SubCell"/>
</dbReference>
<name>A0A6P6XXP1_DERPT</name>
<dbReference type="SUPFAM" id="SSF57716">
    <property type="entry name" value="Glucocorticoid receptor-like (DNA-binding domain)"/>
    <property type="match status" value="1"/>
</dbReference>
<dbReference type="GO" id="GO:0003707">
    <property type="term" value="F:nuclear steroid receptor activity"/>
    <property type="evidence" value="ECO:0007669"/>
    <property type="project" value="InterPro"/>
</dbReference>
<dbReference type="GO" id="GO:0043565">
    <property type="term" value="F:sequence-specific DNA binding"/>
    <property type="evidence" value="ECO:0007669"/>
    <property type="project" value="InterPro"/>
</dbReference>
<dbReference type="SUPFAM" id="SSF48508">
    <property type="entry name" value="Nuclear receptor ligand-binding domain"/>
    <property type="match status" value="1"/>
</dbReference>
<dbReference type="GO" id="GO:0005496">
    <property type="term" value="F:steroid binding"/>
    <property type="evidence" value="ECO:0007669"/>
    <property type="project" value="InterPro"/>
</dbReference>
<evidence type="ECO:0000259" key="13">
    <source>
        <dbReference type="PROSITE" id="PS51030"/>
    </source>
</evidence>
<sequence length="651" mass="72476">MSTTNATIISPLINIKQQQQQQQIIKQEIIKDEDDECIRYISTSGIISSGGGGQNLRNQNNNDNNSSKEELSLDVRNGHNYTATIINKSSTSNNQNTSPHQQQQHQQRQTLLSHRGGITTTTTTANHQSSSINIKRIEFPISKHHHHHHQINTTTTPNTNTTTTQTTSINVDLFNAAAAAAAAAANLHHTENHSSSSPPPSSSSPFNIDNNNDNHHQEMFCSSTVSGDLITGSNTTTSSSSTTNNTICLDTTNDLINNNNNNNNKIRDTSPKRLCLVCGDTASGFHYGVASCEACKAFFKRTIQGNIEYTCPATNNCEINKRRRKACQACRFQKCLRMGMLKEGVRLDRVRGGRQKYRRTSESPYNHQGSQQNNNNYCLKKSNIDDNRIIAALIKCEPEPIISNANLHLYSPNSSSSNNNGISSVSSSQYKNLCILSELVDKELVATIAWAKQIPGFTDLILNDQMRLLQSTWAEILSLSLAFRSQQYSSPPNTPACLSPNNASSTTTNSIFNKLVFATDFIIDDQQAAQCNADDLFAHLMQLIRRLNQLKIAKEEYLLMKAIILTNADIQLENPESVIKLRDTLIQTLQDCVSILRPQTAINHLSQLFLCLPLLRQLDNVTRRLWLNILQEGSIPMQKLFVEMLESNATF</sequence>
<dbReference type="Gene3D" id="3.30.50.10">
    <property type="entry name" value="Erythroid Transcription Factor GATA-1, subunit A"/>
    <property type="match status" value="1"/>
</dbReference>
<reference evidence="16" key="1">
    <citation type="submission" date="2025-08" db="UniProtKB">
        <authorList>
            <consortium name="RefSeq"/>
        </authorList>
    </citation>
    <scope>IDENTIFICATION</scope>
    <source>
        <strain evidence="16">Airmid</strain>
    </source>
</reference>
<comment type="subcellular location">
    <subcellularLocation>
        <location evidence="1 11">Nucleus</location>
    </subcellularLocation>
</comment>
<dbReference type="RefSeq" id="XP_027197908.1">
    <property type="nucleotide sequence ID" value="XM_027342107.1"/>
</dbReference>
<dbReference type="PROSITE" id="PS51030">
    <property type="entry name" value="NUCLEAR_REC_DBD_2"/>
    <property type="match status" value="1"/>
</dbReference>
<evidence type="ECO:0000256" key="12">
    <source>
        <dbReference type="SAM" id="MobiDB-lite"/>
    </source>
</evidence>
<feature type="region of interest" description="Disordered" evidence="12">
    <location>
        <begin position="89"/>
        <end position="111"/>
    </location>
</feature>
<dbReference type="FunCoup" id="A0A6P6XXP1">
    <property type="interactions" value="197"/>
</dbReference>
<keyword evidence="7 11" id="KW-0238">DNA-binding</keyword>
<dbReference type="Gene3D" id="1.10.565.10">
    <property type="entry name" value="Retinoid X Receptor"/>
    <property type="match status" value="1"/>
</dbReference>
<evidence type="ECO:0000313" key="15">
    <source>
        <dbReference type="Proteomes" id="UP000515146"/>
    </source>
</evidence>
<organism evidence="15 16">
    <name type="scientific">Dermatophagoides pteronyssinus</name>
    <name type="common">European house dust mite</name>
    <dbReference type="NCBI Taxonomy" id="6956"/>
    <lineage>
        <taxon>Eukaryota</taxon>
        <taxon>Metazoa</taxon>
        <taxon>Ecdysozoa</taxon>
        <taxon>Arthropoda</taxon>
        <taxon>Chelicerata</taxon>
        <taxon>Arachnida</taxon>
        <taxon>Acari</taxon>
        <taxon>Acariformes</taxon>
        <taxon>Sarcoptiformes</taxon>
        <taxon>Astigmata</taxon>
        <taxon>Psoroptidia</taxon>
        <taxon>Analgoidea</taxon>
        <taxon>Pyroglyphidae</taxon>
        <taxon>Dermatophagoidinae</taxon>
        <taxon>Dermatophagoides</taxon>
    </lineage>
</organism>
<keyword evidence="4 11" id="KW-0862">Zinc</keyword>
<dbReference type="InterPro" id="IPR035500">
    <property type="entry name" value="NHR-like_dom_sf"/>
</dbReference>
<evidence type="ECO:0000256" key="5">
    <source>
        <dbReference type="ARBA" id="ARBA00022990"/>
    </source>
</evidence>
<proteinExistence type="inferred from homology"/>
<dbReference type="SMART" id="SM00430">
    <property type="entry name" value="HOLI"/>
    <property type="match status" value="1"/>
</dbReference>
<dbReference type="AlphaFoldDB" id="A0A6P6XXP1"/>
<accession>A0A6P6XXP1</accession>
<evidence type="ECO:0000256" key="9">
    <source>
        <dbReference type="ARBA" id="ARBA00023170"/>
    </source>
</evidence>
<dbReference type="KEGG" id="dpte:113792198"/>
<dbReference type="InterPro" id="IPR000536">
    <property type="entry name" value="Nucl_hrmn_rcpt_lig-bd"/>
</dbReference>
<dbReference type="InParanoid" id="A0A6P6XXP1"/>
<dbReference type="InterPro" id="IPR013088">
    <property type="entry name" value="Znf_NHR/GATA"/>
</dbReference>
<keyword evidence="6 11" id="KW-0805">Transcription regulation</keyword>
<dbReference type="InterPro" id="IPR050200">
    <property type="entry name" value="Nuclear_hormone_rcpt_NR3"/>
</dbReference>
<keyword evidence="15" id="KW-1185">Reference proteome</keyword>
<keyword evidence="3 11" id="KW-0863">Zinc-finger</keyword>
<evidence type="ECO:0000256" key="10">
    <source>
        <dbReference type="ARBA" id="ARBA00023242"/>
    </source>
</evidence>
<evidence type="ECO:0000259" key="14">
    <source>
        <dbReference type="PROSITE" id="PS51843"/>
    </source>
</evidence>
<dbReference type="GO" id="GO:0008270">
    <property type="term" value="F:zinc ion binding"/>
    <property type="evidence" value="ECO:0007669"/>
    <property type="project" value="UniProtKB-KW"/>
</dbReference>
<dbReference type="SMART" id="SM00399">
    <property type="entry name" value="ZnF_C4"/>
    <property type="match status" value="1"/>
</dbReference>
<feature type="domain" description="NR LBD" evidence="14">
    <location>
        <begin position="385"/>
        <end position="648"/>
    </location>
</feature>
<feature type="compositionally biased region" description="Polar residues" evidence="12">
    <location>
        <begin position="362"/>
        <end position="374"/>
    </location>
</feature>
<feature type="compositionally biased region" description="Low complexity" evidence="12">
    <location>
        <begin position="55"/>
        <end position="65"/>
    </location>
</feature>
<feature type="compositionally biased region" description="Low complexity" evidence="12">
    <location>
        <begin position="151"/>
        <end position="164"/>
    </location>
</feature>
<comment type="similarity">
    <text evidence="11">Belongs to the nuclear hormone receptor family.</text>
</comment>
<dbReference type="PRINTS" id="PR00398">
    <property type="entry name" value="STRDHORMONER"/>
</dbReference>
<evidence type="ECO:0000256" key="8">
    <source>
        <dbReference type="ARBA" id="ARBA00023163"/>
    </source>
</evidence>
<feature type="region of interest" description="Disordered" evidence="12">
    <location>
        <begin position="144"/>
        <end position="164"/>
    </location>
</feature>
<evidence type="ECO:0000256" key="11">
    <source>
        <dbReference type="RuleBase" id="RU004334"/>
    </source>
</evidence>
<protein>
    <submittedName>
        <fullName evidence="16">Estrogen-related receptor gamma-like</fullName>
    </submittedName>
</protein>
<dbReference type="OMA" id="CEPEPII"/>
<keyword evidence="2 11" id="KW-0479">Metal-binding</keyword>
<keyword evidence="5" id="KW-0007">Acetylation</keyword>
<dbReference type="Pfam" id="PF00104">
    <property type="entry name" value="Hormone_recep"/>
    <property type="match status" value="1"/>
</dbReference>
<keyword evidence="10 11" id="KW-0539">Nucleus</keyword>
<keyword evidence="8 11" id="KW-0804">Transcription</keyword>
<evidence type="ECO:0000256" key="2">
    <source>
        <dbReference type="ARBA" id="ARBA00022723"/>
    </source>
</evidence>
<dbReference type="FunFam" id="3.30.50.10:FF:000008">
    <property type="entry name" value="estrogen-related receptor gamma isoform X1"/>
    <property type="match status" value="1"/>
</dbReference>
<evidence type="ECO:0000313" key="16">
    <source>
        <dbReference type="RefSeq" id="XP_027197908.1"/>
    </source>
</evidence>
<dbReference type="PANTHER" id="PTHR48092">
    <property type="entry name" value="KNIRPS-RELATED PROTEIN-RELATED"/>
    <property type="match status" value="1"/>
</dbReference>
<feature type="region of interest" description="Disordered" evidence="12">
    <location>
        <begin position="48"/>
        <end position="70"/>
    </location>
</feature>
<evidence type="ECO:0000256" key="3">
    <source>
        <dbReference type="ARBA" id="ARBA00022771"/>
    </source>
</evidence>
<dbReference type="OrthoDB" id="5799427at2759"/>
<dbReference type="InterPro" id="IPR001628">
    <property type="entry name" value="Znf_hrmn_rcpt"/>
</dbReference>
<dbReference type="PRINTS" id="PR00047">
    <property type="entry name" value="STROIDFINGER"/>
</dbReference>